<keyword evidence="1" id="KW-0472">Membrane</keyword>
<dbReference type="EMBL" id="FTOB01000009">
    <property type="protein sequence ID" value="SIT08848.1"/>
    <property type="molecule type" value="Genomic_DNA"/>
</dbReference>
<keyword evidence="1" id="KW-0812">Transmembrane</keyword>
<reference evidence="2 3" key="1">
    <citation type="submission" date="2017-01" db="EMBL/GenBank/DDBJ databases">
        <authorList>
            <person name="Varghese N."/>
            <person name="Submissions S."/>
        </authorList>
    </citation>
    <scope>NUCLEOTIDE SEQUENCE [LARGE SCALE GENOMIC DNA]</scope>
    <source>
        <strain evidence="2 3">DSM 2061</strain>
    </source>
</reference>
<evidence type="ECO:0000313" key="3">
    <source>
        <dbReference type="Proteomes" id="UP000185728"/>
    </source>
</evidence>
<comment type="caution">
    <text evidence="2">The sequence shown here is derived from an EMBL/GenBank/DDBJ whole genome shotgun (WGS) entry which is preliminary data.</text>
</comment>
<gene>
    <name evidence="2" type="ORF">SAMN05421766_10959</name>
</gene>
<keyword evidence="3" id="KW-1185">Reference proteome</keyword>
<proteinExistence type="predicted"/>
<organism evidence="2 3">
    <name type="scientific">Zobellia uliginosa</name>
    <dbReference type="NCBI Taxonomy" id="143224"/>
    <lineage>
        <taxon>Bacteria</taxon>
        <taxon>Pseudomonadati</taxon>
        <taxon>Bacteroidota</taxon>
        <taxon>Flavobacteriia</taxon>
        <taxon>Flavobacteriales</taxon>
        <taxon>Flavobacteriaceae</taxon>
        <taxon>Zobellia</taxon>
    </lineage>
</organism>
<protein>
    <recommendedName>
        <fullName evidence="4">DUF3899 domain-containing protein</fullName>
    </recommendedName>
</protein>
<dbReference type="Proteomes" id="UP000185728">
    <property type="component" value="Unassembled WGS sequence"/>
</dbReference>
<keyword evidence="1" id="KW-1133">Transmembrane helix</keyword>
<evidence type="ECO:0000313" key="2">
    <source>
        <dbReference type="EMBL" id="SIT08848.1"/>
    </source>
</evidence>
<evidence type="ECO:0000256" key="1">
    <source>
        <dbReference type="SAM" id="Phobius"/>
    </source>
</evidence>
<feature type="transmembrane region" description="Helical" evidence="1">
    <location>
        <begin position="42"/>
        <end position="65"/>
    </location>
</feature>
<accession>A0ABY1L3D9</accession>
<evidence type="ECO:0008006" key="4">
    <source>
        <dbReference type="Google" id="ProtNLM"/>
    </source>
</evidence>
<name>A0ABY1L3D9_9FLAO</name>
<sequence>MPLSMGIQFFGLEKKFFSPSIKTEHMPQVPKKKKRNKKKIQYVTYILLYISILILSTILIITLLYY</sequence>